<feature type="transmembrane region" description="Helical" evidence="5">
    <location>
        <begin position="66"/>
        <end position="86"/>
    </location>
</feature>
<evidence type="ECO:0000256" key="4">
    <source>
        <dbReference type="ARBA" id="ARBA00023136"/>
    </source>
</evidence>
<dbReference type="Proteomes" id="UP000621436">
    <property type="component" value="Unassembled WGS sequence"/>
</dbReference>
<keyword evidence="3 5" id="KW-1133">Transmembrane helix</keyword>
<gene>
    <name evidence="6" type="ORF">I0Q91_10955</name>
</gene>
<dbReference type="PANTHER" id="PTHR37306:SF1">
    <property type="entry name" value="COLICIN V PRODUCTION PROTEIN"/>
    <property type="match status" value="1"/>
</dbReference>
<comment type="subcellular location">
    <subcellularLocation>
        <location evidence="1">Membrane</location>
        <topology evidence="1">Multi-pass membrane protein</topology>
    </subcellularLocation>
</comment>
<dbReference type="GO" id="GO:0016020">
    <property type="term" value="C:membrane"/>
    <property type="evidence" value="ECO:0007669"/>
    <property type="project" value="UniProtKB-SubCell"/>
</dbReference>
<feature type="transmembrane region" description="Helical" evidence="5">
    <location>
        <begin position="35"/>
        <end position="54"/>
    </location>
</feature>
<proteinExistence type="predicted"/>
<comment type="caution">
    <text evidence="6">The sequence shown here is derived from an EMBL/GenBank/DDBJ whole genome shotgun (WGS) entry which is preliminary data.</text>
</comment>
<evidence type="ECO:0000313" key="6">
    <source>
        <dbReference type="EMBL" id="MBF8437604.1"/>
    </source>
</evidence>
<keyword evidence="2 5" id="KW-0812">Transmembrane</keyword>
<sequence length="162" mass="18147">MPALSLLDIIIGIVLLFFLITGYKKGFVRQTATILGLLISVYVSVYFYLDFVIFLERFLDLSPTVLQFISFAIIFIVLNVVIHLLGESFKALLDKLYLEAADRAGGILFGGLKGIALVYFLVVILNQIPIPEVESMVNNSYLALWLLDLTPIFQEAINDILN</sequence>
<accession>A0A931AVT2</accession>
<dbReference type="RefSeq" id="WP_270454599.1">
    <property type="nucleotide sequence ID" value="NZ_JADPIE010000006.1"/>
</dbReference>
<reference evidence="6" key="1">
    <citation type="submission" date="2020-11" db="EMBL/GenBank/DDBJ databases">
        <title>Halonatronomonas betainensis gen. nov., sp. nov. a novel haloalkaliphilic representative of the family Halanaerobiacae capable of betaine degradation.</title>
        <authorList>
            <person name="Boltyanskaya Y."/>
            <person name="Kevbrin V."/>
            <person name="Detkova E."/>
            <person name="Grouzdev D.S."/>
            <person name="Koziaeva V."/>
            <person name="Zhilina T."/>
        </authorList>
    </citation>
    <scope>NUCLEOTIDE SEQUENCE</scope>
    <source>
        <strain evidence="6">Z-7014</strain>
    </source>
</reference>
<dbReference type="InterPro" id="IPR003825">
    <property type="entry name" value="Colicin-V_CvpA"/>
</dbReference>
<protein>
    <submittedName>
        <fullName evidence="6">CvpA family protein</fullName>
    </submittedName>
</protein>
<dbReference type="AlphaFoldDB" id="A0A931AVT2"/>
<evidence type="ECO:0000256" key="5">
    <source>
        <dbReference type="SAM" id="Phobius"/>
    </source>
</evidence>
<dbReference type="PANTHER" id="PTHR37306">
    <property type="entry name" value="COLICIN V PRODUCTION PROTEIN"/>
    <property type="match status" value="1"/>
</dbReference>
<keyword evidence="7" id="KW-1185">Reference proteome</keyword>
<evidence type="ECO:0000256" key="3">
    <source>
        <dbReference type="ARBA" id="ARBA00022989"/>
    </source>
</evidence>
<feature type="transmembrane region" description="Helical" evidence="5">
    <location>
        <begin position="107"/>
        <end position="128"/>
    </location>
</feature>
<evidence type="ECO:0000313" key="7">
    <source>
        <dbReference type="Proteomes" id="UP000621436"/>
    </source>
</evidence>
<organism evidence="6 7">
    <name type="scientific">Halonatronomonas betaini</name>
    <dbReference type="NCBI Taxonomy" id="2778430"/>
    <lineage>
        <taxon>Bacteria</taxon>
        <taxon>Bacillati</taxon>
        <taxon>Bacillota</taxon>
        <taxon>Clostridia</taxon>
        <taxon>Halanaerobiales</taxon>
        <taxon>Halarsenatibacteraceae</taxon>
        <taxon>Halonatronomonas</taxon>
    </lineage>
</organism>
<evidence type="ECO:0000256" key="2">
    <source>
        <dbReference type="ARBA" id="ARBA00022692"/>
    </source>
</evidence>
<keyword evidence="4 5" id="KW-0472">Membrane</keyword>
<feature type="transmembrane region" description="Helical" evidence="5">
    <location>
        <begin position="6"/>
        <end position="23"/>
    </location>
</feature>
<dbReference type="GO" id="GO:0009403">
    <property type="term" value="P:toxin biosynthetic process"/>
    <property type="evidence" value="ECO:0007669"/>
    <property type="project" value="InterPro"/>
</dbReference>
<name>A0A931AVT2_9FIRM</name>
<evidence type="ECO:0000256" key="1">
    <source>
        <dbReference type="ARBA" id="ARBA00004141"/>
    </source>
</evidence>
<dbReference type="Pfam" id="PF02674">
    <property type="entry name" value="Colicin_V"/>
    <property type="match status" value="1"/>
</dbReference>
<dbReference type="EMBL" id="JADPIE010000006">
    <property type="protein sequence ID" value="MBF8437604.1"/>
    <property type="molecule type" value="Genomic_DNA"/>
</dbReference>